<dbReference type="EMBL" id="JBDODL010005624">
    <property type="protein sequence ID" value="MES1923325.1"/>
    <property type="molecule type" value="Genomic_DNA"/>
</dbReference>
<proteinExistence type="predicted"/>
<feature type="non-terminal residue" evidence="2">
    <location>
        <position position="191"/>
    </location>
</feature>
<dbReference type="Proteomes" id="UP001439008">
    <property type="component" value="Unassembled WGS sequence"/>
</dbReference>
<gene>
    <name evidence="2" type="ORF">MHBO_004880</name>
</gene>
<organism evidence="2 3">
    <name type="scientific">Bonamia ostreae</name>
    <dbReference type="NCBI Taxonomy" id="126728"/>
    <lineage>
        <taxon>Eukaryota</taxon>
        <taxon>Sar</taxon>
        <taxon>Rhizaria</taxon>
        <taxon>Endomyxa</taxon>
        <taxon>Ascetosporea</taxon>
        <taxon>Haplosporida</taxon>
        <taxon>Bonamia</taxon>
    </lineage>
</organism>
<accession>A0ABV2AUJ2</accession>
<name>A0ABV2AUJ2_9EUKA</name>
<evidence type="ECO:0000256" key="1">
    <source>
        <dbReference type="SAM" id="MobiDB-lite"/>
    </source>
</evidence>
<sequence>MGYEMVQRNDGKPFAERLQDVRESMPITTPENAADILKARTSAEKMIGQQFKTFQKDPAGYADKELPEGLSGENRIRARLERQNQLAKGIPGFQASVLSETEKKLFQRKWEETEDSRGKLDYLMSIENEYGAYASTAFEDIGIPTSATVAVDLFNMAKSSDADSRLLITAATTKPGDIPQDPSFTETNVKE</sequence>
<feature type="region of interest" description="Disordered" evidence="1">
    <location>
        <begin position="172"/>
        <end position="191"/>
    </location>
</feature>
<protein>
    <submittedName>
        <fullName evidence="2">Uncharacterized protein</fullName>
    </submittedName>
</protein>
<keyword evidence="3" id="KW-1185">Reference proteome</keyword>
<evidence type="ECO:0000313" key="3">
    <source>
        <dbReference type="Proteomes" id="UP001439008"/>
    </source>
</evidence>
<evidence type="ECO:0000313" key="2">
    <source>
        <dbReference type="EMBL" id="MES1923325.1"/>
    </source>
</evidence>
<reference evidence="2 3" key="1">
    <citation type="journal article" date="2024" name="BMC Biol.">
        <title>Comparative genomics of Ascetosporea gives new insight into the evolutionary basis for animal parasitism in Rhizaria.</title>
        <authorList>
            <person name="Hiltunen Thoren M."/>
            <person name="Onut-Brannstrom I."/>
            <person name="Alfjorden A."/>
            <person name="Peckova H."/>
            <person name="Swords F."/>
            <person name="Hooper C."/>
            <person name="Holzer A.S."/>
            <person name="Bass D."/>
            <person name="Burki F."/>
        </authorList>
    </citation>
    <scope>NUCLEOTIDE SEQUENCE [LARGE SCALE GENOMIC DNA]</scope>
    <source>
        <strain evidence="2">20-A016</strain>
    </source>
</reference>
<comment type="caution">
    <text evidence="2">The sequence shown here is derived from an EMBL/GenBank/DDBJ whole genome shotgun (WGS) entry which is preliminary data.</text>
</comment>
<feature type="compositionally biased region" description="Polar residues" evidence="1">
    <location>
        <begin position="182"/>
        <end position="191"/>
    </location>
</feature>